<name>A0A0N9IJS0_9PSEU</name>
<protein>
    <submittedName>
        <fullName evidence="3">Carboxylesterase</fullName>
    </submittedName>
</protein>
<dbReference type="PANTHER" id="PTHR48081">
    <property type="entry name" value="AB HYDROLASE SUPERFAMILY PROTEIN C4A8.06C"/>
    <property type="match status" value="1"/>
</dbReference>
<dbReference type="Proteomes" id="UP000063699">
    <property type="component" value="Chromosome"/>
</dbReference>
<dbReference type="GO" id="GO:0016787">
    <property type="term" value="F:hydrolase activity"/>
    <property type="evidence" value="ECO:0007669"/>
    <property type="project" value="UniProtKB-KW"/>
</dbReference>
<accession>A0A0N9IJS0</accession>
<dbReference type="SUPFAM" id="SSF53474">
    <property type="entry name" value="alpha/beta-Hydrolases"/>
    <property type="match status" value="1"/>
</dbReference>
<dbReference type="InterPro" id="IPR013094">
    <property type="entry name" value="AB_hydrolase_3"/>
</dbReference>
<dbReference type="Pfam" id="PF07859">
    <property type="entry name" value="Abhydrolase_3"/>
    <property type="match status" value="1"/>
</dbReference>
<dbReference type="Gene3D" id="3.40.50.1820">
    <property type="entry name" value="alpha/beta hydrolase"/>
    <property type="match status" value="1"/>
</dbReference>
<proteinExistence type="predicted"/>
<dbReference type="KEGG" id="kphy:AOZ06_37970"/>
<gene>
    <name evidence="3" type="ORF">AOZ06_37970</name>
</gene>
<feature type="domain" description="Alpha/beta hydrolase fold-3" evidence="2">
    <location>
        <begin position="40"/>
        <end position="240"/>
    </location>
</feature>
<dbReference type="PANTHER" id="PTHR48081:SF8">
    <property type="entry name" value="ALPHA_BETA HYDROLASE FOLD-3 DOMAIN-CONTAINING PROTEIN-RELATED"/>
    <property type="match status" value="1"/>
</dbReference>
<dbReference type="InterPro" id="IPR050300">
    <property type="entry name" value="GDXG_lipolytic_enzyme"/>
</dbReference>
<evidence type="ECO:0000313" key="3">
    <source>
        <dbReference type="EMBL" id="ALG15373.1"/>
    </source>
</evidence>
<evidence type="ECO:0000313" key="4">
    <source>
        <dbReference type="Proteomes" id="UP000063699"/>
    </source>
</evidence>
<organism evidence="3 4">
    <name type="scientific">Kibdelosporangium phytohabitans</name>
    <dbReference type="NCBI Taxonomy" id="860235"/>
    <lineage>
        <taxon>Bacteria</taxon>
        <taxon>Bacillati</taxon>
        <taxon>Actinomycetota</taxon>
        <taxon>Actinomycetes</taxon>
        <taxon>Pseudonocardiales</taxon>
        <taxon>Pseudonocardiaceae</taxon>
        <taxon>Kibdelosporangium</taxon>
    </lineage>
</organism>
<dbReference type="InterPro" id="IPR029058">
    <property type="entry name" value="AB_hydrolase_fold"/>
</dbReference>
<evidence type="ECO:0000256" key="1">
    <source>
        <dbReference type="ARBA" id="ARBA00022801"/>
    </source>
</evidence>
<dbReference type="AlphaFoldDB" id="A0A0N9IJS0"/>
<keyword evidence="1" id="KW-0378">Hydrolase</keyword>
<dbReference type="EMBL" id="CP012752">
    <property type="protein sequence ID" value="ALG15373.1"/>
    <property type="molecule type" value="Genomic_DNA"/>
</dbReference>
<reference evidence="3 4" key="1">
    <citation type="submission" date="2015-07" db="EMBL/GenBank/DDBJ databases">
        <title>Genome sequencing of Kibdelosporangium phytohabitans.</title>
        <authorList>
            <person name="Qin S."/>
            <person name="Xing K."/>
        </authorList>
    </citation>
    <scope>NUCLEOTIDE SEQUENCE [LARGE SCALE GENOMIC DNA]</scope>
    <source>
        <strain evidence="3 4">KLBMP1111</strain>
    </source>
</reference>
<keyword evidence="4" id="KW-1185">Reference proteome</keyword>
<evidence type="ECO:0000259" key="2">
    <source>
        <dbReference type="Pfam" id="PF07859"/>
    </source>
</evidence>
<sequence length="273" mass="29398">MRFAEIPGRTSVVAVPTRHGTVSCTVYHPASETADTGVYVNLHGGGYVVEHPEQDDPWCRYLAANAGVVVVNVDYSVAPRHRFPVAVEQVFDVVTWAARDGKRVCVGGQSAGGGLAAAAARLALEHDGPGIALQVLQYAPLDLVTHLRDKPSTVDKPLMRPWMSDVFDIAYVPDPATRRDRLVSPAWETNADGLAGIAPALVITCEFDRLRGEGIRYAEALAAVGALAEHHDVPATDHGYNILGFGTRALTERTYQRIAGHVRRATSCTARRG</sequence>
<dbReference type="STRING" id="860235.AOZ06_37970"/>